<dbReference type="Proteomes" id="UP000199477">
    <property type="component" value="Unassembled WGS sequence"/>
</dbReference>
<keyword evidence="3" id="KW-1185">Reference proteome</keyword>
<organism evidence="2 3">
    <name type="scientific">Dyella marensis</name>
    <dbReference type="NCBI Taxonomy" id="500610"/>
    <lineage>
        <taxon>Bacteria</taxon>
        <taxon>Pseudomonadati</taxon>
        <taxon>Pseudomonadota</taxon>
        <taxon>Gammaproteobacteria</taxon>
        <taxon>Lysobacterales</taxon>
        <taxon>Rhodanobacteraceae</taxon>
        <taxon>Dyella</taxon>
    </lineage>
</organism>
<feature type="transmembrane region" description="Helical" evidence="1">
    <location>
        <begin position="46"/>
        <end position="70"/>
    </location>
</feature>
<dbReference type="STRING" id="500610.SAMN02799615_01019"/>
<dbReference type="RefSeq" id="WP_143096465.1">
    <property type="nucleotide sequence ID" value="NZ_FONH01000002.1"/>
</dbReference>
<accession>A0A1I2AIL7</accession>
<evidence type="ECO:0000313" key="3">
    <source>
        <dbReference type="Proteomes" id="UP000199477"/>
    </source>
</evidence>
<keyword evidence="1" id="KW-1133">Transmembrane helix</keyword>
<gene>
    <name evidence="2" type="ORF">SAMN02799615_01019</name>
</gene>
<keyword evidence="1" id="KW-0812">Transmembrane</keyword>
<evidence type="ECO:0000313" key="2">
    <source>
        <dbReference type="EMBL" id="SFE42680.1"/>
    </source>
</evidence>
<feature type="transmembrane region" description="Helical" evidence="1">
    <location>
        <begin position="77"/>
        <end position="99"/>
    </location>
</feature>
<dbReference type="AlphaFoldDB" id="A0A1I2AIL7"/>
<feature type="transmembrane region" description="Helical" evidence="1">
    <location>
        <begin position="105"/>
        <end position="129"/>
    </location>
</feature>
<name>A0A1I2AIL7_9GAMM</name>
<keyword evidence="1" id="KW-0472">Membrane</keyword>
<proteinExistence type="predicted"/>
<protein>
    <submittedName>
        <fullName evidence="2">Uncharacterized protein</fullName>
    </submittedName>
</protein>
<sequence>MKRSRVVLGVVLAPSALPLAYALFALLFSSYAIEAPEHLDQFLLGLLAMAIVCYAASYVLGAPVIACLLLARRLTCLPCIGLSILVGAAGGAAAYKYYLRDSGEIVVAALLGGCAALLVAAVFCTIAGVPWKSAPAGAAA</sequence>
<dbReference type="EMBL" id="FONH01000002">
    <property type="protein sequence ID" value="SFE42680.1"/>
    <property type="molecule type" value="Genomic_DNA"/>
</dbReference>
<evidence type="ECO:0000256" key="1">
    <source>
        <dbReference type="SAM" id="Phobius"/>
    </source>
</evidence>
<reference evidence="3" key="1">
    <citation type="submission" date="2016-10" db="EMBL/GenBank/DDBJ databases">
        <authorList>
            <person name="Varghese N."/>
            <person name="Submissions S."/>
        </authorList>
    </citation>
    <scope>NUCLEOTIDE SEQUENCE [LARGE SCALE GENOMIC DNA]</scope>
    <source>
        <strain evidence="3">UNC178MFTsu3.1</strain>
    </source>
</reference>